<protein>
    <submittedName>
        <fullName evidence="3">Alpha/beta hydrolase</fullName>
    </submittedName>
</protein>
<dbReference type="GO" id="GO:0006508">
    <property type="term" value="P:proteolysis"/>
    <property type="evidence" value="ECO:0007669"/>
    <property type="project" value="InterPro"/>
</dbReference>
<sequence>MKELEIQFSTEPALFGSLTIPDGNSEGPRPTVLILSGSGPLNRDGNGKGKQRFDLYNQLAAYLTEKGFVTFRYDKRGTGKSEGRLTYTGFWDLVHDGKRAVEMLKKHECVDENQLFILGHSEGGLLAPKIGEGEQIAGFLFVASAESLQHSLEFQREQIVSGLKELAGFKGKLIRLFKIDQKAAKQGKAFDKKVEATSKDILWHQGIKIPAKWFREHYQHDFYESLREIDCPVLAVTGAKDVQSNPAKVFEMGDYLSGELDAKIIANMNHMLRDQQEEADIMKLKKVYKGAGGNPLSKEFLEVVERWLSDHVRTK</sequence>
<evidence type="ECO:0000313" key="3">
    <source>
        <dbReference type="EMBL" id="MBP3952568.1"/>
    </source>
</evidence>
<feature type="domain" description="Serine aminopeptidase S33" evidence="2">
    <location>
        <begin position="54"/>
        <end position="272"/>
    </location>
</feature>
<dbReference type="GO" id="GO:0052689">
    <property type="term" value="F:carboxylic ester hydrolase activity"/>
    <property type="evidence" value="ECO:0007669"/>
    <property type="project" value="TreeGrafter"/>
</dbReference>
<keyword evidence="1 3" id="KW-0378">Hydrolase</keyword>
<evidence type="ECO:0000259" key="2">
    <source>
        <dbReference type="Pfam" id="PF12146"/>
    </source>
</evidence>
<comment type="caution">
    <text evidence="3">The sequence shown here is derived from an EMBL/GenBank/DDBJ whole genome shotgun (WGS) entry which is preliminary data.</text>
</comment>
<name>A0A940WVN5_9BACI</name>
<dbReference type="InterPro" id="IPR002471">
    <property type="entry name" value="Pept_S9_AS"/>
</dbReference>
<dbReference type="InterPro" id="IPR029058">
    <property type="entry name" value="AB_hydrolase_fold"/>
</dbReference>
<evidence type="ECO:0000313" key="4">
    <source>
        <dbReference type="Proteomes" id="UP000678228"/>
    </source>
</evidence>
<organism evidence="3 4">
    <name type="scientific">Halalkalibacter suaedae</name>
    <dbReference type="NCBI Taxonomy" id="2822140"/>
    <lineage>
        <taxon>Bacteria</taxon>
        <taxon>Bacillati</taxon>
        <taxon>Bacillota</taxon>
        <taxon>Bacilli</taxon>
        <taxon>Bacillales</taxon>
        <taxon>Bacillaceae</taxon>
        <taxon>Halalkalibacter</taxon>
    </lineage>
</organism>
<dbReference type="SUPFAM" id="SSF53474">
    <property type="entry name" value="alpha/beta-Hydrolases"/>
    <property type="match status" value="1"/>
</dbReference>
<dbReference type="RefSeq" id="WP_210598375.1">
    <property type="nucleotide sequence ID" value="NZ_JAGKSQ010000006.1"/>
</dbReference>
<dbReference type="Proteomes" id="UP000678228">
    <property type="component" value="Unassembled WGS sequence"/>
</dbReference>
<gene>
    <name evidence="3" type="ORF">J7W16_15690</name>
</gene>
<dbReference type="PANTHER" id="PTHR43265">
    <property type="entry name" value="ESTERASE ESTD"/>
    <property type="match status" value="1"/>
</dbReference>
<dbReference type="GO" id="GO:0004252">
    <property type="term" value="F:serine-type endopeptidase activity"/>
    <property type="evidence" value="ECO:0007669"/>
    <property type="project" value="InterPro"/>
</dbReference>
<proteinExistence type="predicted"/>
<dbReference type="InterPro" id="IPR053145">
    <property type="entry name" value="AB_hydrolase_Est10"/>
</dbReference>
<accession>A0A940WVN5</accession>
<dbReference type="Gene3D" id="3.40.50.1820">
    <property type="entry name" value="alpha/beta hydrolase"/>
    <property type="match status" value="1"/>
</dbReference>
<dbReference type="InterPro" id="IPR022742">
    <property type="entry name" value="Hydrolase_4"/>
</dbReference>
<dbReference type="Pfam" id="PF12146">
    <property type="entry name" value="Hydrolase_4"/>
    <property type="match status" value="1"/>
</dbReference>
<dbReference type="EMBL" id="JAGKSQ010000006">
    <property type="protein sequence ID" value="MBP3952568.1"/>
    <property type="molecule type" value="Genomic_DNA"/>
</dbReference>
<dbReference type="AlphaFoldDB" id="A0A940WVN5"/>
<dbReference type="PROSITE" id="PS00708">
    <property type="entry name" value="PRO_ENDOPEP_SER"/>
    <property type="match status" value="1"/>
</dbReference>
<reference evidence="3" key="1">
    <citation type="submission" date="2021-03" db="EMBL/GenBank/DDBJ databases">
        <title>Bacillus suaedae sp. nov., isolated from Suaeda aralocaspica.</title>
        <authorList>
            <person name="Lei R.F.R."/>
        </authorList>
    </citation>
    <scope>NUCLEOTIDE SEQUENCE</scope>
    <source>
        <strain evidence="3">YZJH907-2</strain>
    </source>
</reference>
<dbReference type="PANTHER" id="PTHR43265:SF1">
    <property type="entry name" value="ESTERASE ESTD"/>
    <property type="match status" value="1"/>
</dbReference>
<evidence type="ECO:0000256" key="1">
    <source>
        <dbReference type="ARBA" id="ARBA00022801"/>
    </source>
</evidence>
<keyword evidence="4" id="KW-1185">Reference proteome</keyword>